<keyword evidence="3" id="KW-1185">Reference proteome</keyword>
<reference evidence="2 3" key="1">
    <citation type="submission" date="2022-12" db="EMBL/GenBank/DDBJ databases">
        <title>Chromosome-level genome of Tegillarca granosa.</title>
        <authorList>
            <person name="Kim J."/>
        </authorList>
    </citation>
    <scope>NUCLEOTIDE SEQUENCE [LARGE SCALE GENOMIC DNA]</scope>
    <source>
        <strain evidence="2">Teg-2019</strain>
        <tissue evidence="2">Adductor muscle</tissue>
    </source>
</reference>
<proteinExistence type="predicted"/>
<evidence type="ECO:0000313" key="3">
    <source>
        <dbReference type="Proteomes" id="UP001217089"/>
    </source>
</evidence>
<dbReference type="SMART" id="SM00248">
    <property type="entry name" value="ANK"/>
    <property type="match status" value="2"/>
</dbReference>
<keyword evidence="1" id="KW-0040">ANK repeat</keyword>
<dbReference type="InterPro" id="IPR036770">
    <property type="entry name" value="Ankyrin_rpt-contain_sf"/>
</dbReference>
<dbReference type="PROSITE" id="PS50088">
    <property type="entry name" value="ANK_REPEAT"/>
    <property type="match status" value="1"/>
</dbReference>
<protein>
    <submittedName>
        <fullName evidence="2">Uncharacterized protein</fullName>
    </submittedName>
</protein>
<name>A0ABQ9EJR5_TEGGR</name>
<organism evidence="2 3">
    <name type="scientific">Tegillarca granosa</name>
    <name type="common">Malaysian cockle</name>
    <name type="synonym">Anadara granosa</name>
    <dbReference type="NCBI Taxonomy" id="220873"/>
    <lineage>
        <taxon>Eukaryota</taxon>
        <taxon>Metazoa</taxon>
        <taxon>Spiralia</taxon>
        <taxon>Lophotrochozoa</taxon>
        <taxon>Mollusca</taxon>
        <taxon>Bivalvia</taxon>
        <taxon>Autobranchia</taxon>
        <taxon>Pteriomorphia</taxon>
        <taxon>Arcoida</taxon>
        <taxon>Arcoidea</taxon>
        <taxon>Arcidae</taxon>
        <taxon>Tegillarca</taxon>
    </lineage>
</organism>
<dbReference type="Proteomes" id="UP001217089">
    <property type="component" value="Unassembled WGS sequence"/>
</dbReference>
<dbReference type="Gene3D" id="1.25.40.20">
    <property type="entry name" value="Ankyrin repeat-containing domain"/>
    <property type="match status" value="1"/>
</dbReference>
<dbReference type="Pfam" id="PF12796">
    <property type="entry name" value="Ank_2"/>
    <property type="match status" value="1"/>
</dbReference>
<sequence length="84" mass="9554">MVIIDESNINSPDQNNNLPLHHAVMQNDLPLVHKLILSGSYKNCLNKSFDSPVHIAVRLGHLDVLRELVDQVVLKIKVYFNIEL</sequence>
<gene>
    <name evidence="2" type="ORF">KUTeg_018615</name>
</gene>
<accession>A0ABQ9EJR5</accession>
<dbReference type="SUPFAM" id="SSF48403">
    <property type="entry name" value="Ankyrin repeat"/>
    <property type="match status" value="1"/>
</dbReference>
<evidence type="ECO:0000256" key="1">
    <source>
        <dbReference type="PROSITE-ProRule" id="PRU00023"/>
    </source>
</evidence>
<evidence type="ECO:0000313" key="2">
    <source>
        <dbReference type="EMBL" id="KAJ8303822.1"/>
    </source>
</evidence>
<dbReference type="InterPro" id="IPR002110">
    <property type="entry name" value="Ankyrin_rpt"/>
</dbReference>
<feature type="repeat" description="ANK" evidence="1">
    <location>
        <begin position="15"/>
        <end position="47"/>
    </location>
</feature>
<dbReference type="EMBL" id="JARBDR010000904">
    <property type="protein sequence ID" value="KAJ8303822.1"/>
    <property type="molecule type" value="Genomic_DNA"/>
</dbReference>
<comment type="caution">
    <text evidence="2">The sequence shown here is derived from an EMBL/GenBank/DDBJ whole genome shotgun (WGS) entry which is preliminary data.</text>
</comment>